<dbReference type="SUPFAM" id="SSF51445">
    <property type="entry name" value="(Trans)glycosidases"/>
    <property type="match status" value="1"/>
</dbReference>
<feature type="domain" description="Glycoside hydrolase family 5 C-terminal" evidence="4">
    <location>
        <begin position="461"/>
        <end position="567"/>
    </location>
</feature>
<dbReference type="InterPro" id="IPR043519">
    <property type="entry name" value="NT_sf"/>
</dbReference>
<dbReference type="Pfam" id="PF18564">
    <property type="entry name" value="Glyco_hydro_5_C"/>
    <property type="match status" value="1"/>
</dbReference>
<evidence type="ECO:0000256" key="3">
    <source>
        <dbReference type="ARBA" id="ARBA00023295"/>
    </source>
</evidence>
<evidence type="ECO:0000313" key="5">
    <source>
        <dbReference type="EMBL" id="THG95447.1"/>
    </source>
</evidence>
<dbReference type="GO" id="GO:0005975">
    <property type="term" value="P:carbohydrate metabolic process"/>
    <property type="evidence" value="ECO:0007669"/>
    <property type="project" value="InterPro"/>
</dbReference>
<dbReference type="Proteomes" id="UP000309038">
    <property type="component" value="Unassembled WGS sequence"/>
</dbReference>
<evidence type="ECO:0000313" key="6">
    <source>
        <dbReference type="Proteomes" id="UP000309038"/>
    </source>
</evidence>
<evidence type="ECO:0000256" key="2">
    <source>
        <dbReference type="ARBA" id="ARBA00022801"/>
    </source>
</evidence>
<organism evidence="5 6">
    <name type="scientific">Hermanssonia centrifuga</name>
    <dbReference type="NCBI Taxonomy" id="98765"/>
    <lineage>
        <taxon>Eukaryota</taxon>
        <taxon>Fungi</taxon>
        <taxon>Dikarya</taxon>
        <taxon>Basidiomycota</taxon>
        <taxon>Agaricomycotina</taxon>
        <taxon>Agaricomycetes</taxon>
        <taxon>Polyporales</taxon>
        <taxon>Meruliaceae</taxon>
        <taxon>Hermanssonia</taxon>
    </lineage>
</organism>
<dbReference type="InterPro" id="IPR041036">
    <property type="entry name" value="GH5_C"/>
</dbReference>
<dbReference type="GO" id="GO:1904462">
    <property type="term" value="P:ergosteryl 3-beta-D-glucoside catabolic process"/>
    <property type="evidence" value="ECO:0007669"/>
    <property type="project" value="TreeGrafter"/>
</dbReference>
<protein>
    <recommendedName>
        <fullName evidence="4">Glycoside hydrolase family 5 C-terminal domain-containing protein</fullName>
    </recommendedName>
</protein>
<dbReference type="Gene3D" id="3.30.460.40">
    <property type="match status" value="1"/>
</dbReference>
<proteinExistence type="inferred from homology"/>
<comment type="caution">
    <text evidence="5">The sequence shown here is derived from an EMBL/GenBank/DDBJ whole genome shotgun (WGS) entry which is preliminary data.</text>
</comment>
<dbReference type="EMBL" id="SGPJ01000320">
    <property type="protein sequence ID" value="THG95447.1"/>
    <property type="molecule type" value="Genomic_DNA"/>
</dbReference>
<name>A0A4S4KDG3_9APHY</name>
<dbReference type="InterPro" id="IPR018087">
    <property type="entry name" value="Glyco_hydro_5_CS"/>
</dbReference>
<dbReference type="PANTHER" id="PTHR31308:SF5">
    <property type="entry name" value="ERGOSTERYL-BETA-GLUCOSIDASE"/>
    <property type="match status" value="1"/>
</dbReference>
<accession>A0A4S4KDG3</accession>
<reference evidence="5 6" key="1">
    <citation type="submission" date="2019-02" db="EMBL/GenBank/DDBJ databases">
        <title>Genome sequencing of the rare red list fungi Phlebia centrifuga.</title>
        <authorList>
            <person name="Buettner E."/>
            <person name="Kellner H."/>
        </authorList>
    </citation>
    <scope>NUCLEOTIDE SEQUENCE [LARGE SCALE GENOMIC DNA]</scope>
    <source>
        <strain evidence="5 6">DSM 108282</strain>
    </source>
</reference>
<dbReference type="PANTHER" id="PTHR31308">
    <property type="match status" value="1"/>
</dbReference>
<dbReference type="SUPFAM" id="SSF81301">
    <property type="entry name" value="Nucleotidyltransferase"/>
    <property type="match status" value="1"/>
</dbReference>
<gene>
    <name evidence="5" type="ORF">EW026_g6209</name>
</gene>
<comment type="similarity">
    <text evidence="1">Belongs to the glycosyl hydrolase 5 (cellulase A) family.</text>
</comment>
<dbReference type="PROSITE" id="PS00659">
    <property type="entry name" value="GLYCOSYL_HYDROL_F5"/>
    <property type="match status" value="1"/>
</dbReference>
<keyword evidence="2" id="KW-0378">Hydrolase</keyword>
<keyword evidence="3" id="KW-0326">Glycosidase</keyword>
<dbReference type="Gene3D" id="3.20.20.80">
    <property type="entry name" value="Glycosidases"/>
    <property type="match status" value="2"/>
</dbReference>
<keyword evidence="6" id="KW-1185">Reference proteome</keyword>
<sequence>MVAFVAMHQDVWSRYSGGSGAPAWTLASVGFDLHALEESGAAWLKGVRGGGHTEDERGLWPCGYQKLAAATMAYVFYMSLVTLKVKNPAGEEVSIQSFLQGAFLNMWEMVAKTVGNLDGVIGYEIMNEPHRGYIDLQSMHAFDYNTDLHLSHVPTPLQSFTLGAGHATKVGFWTRSFPMPTRRTSHGVLNTDGLNVWLPDGPTAGRCLWEMHGVWGWDRNKKEGVVLRESYFIKHPMTNKKIDWYTDFYYPFLNTWTDRVRGASSSEKIVFVEPIPNEFCPRSWTPEHQPQNMVYAPHWYDLNTLFAKAFGDFSVNVQGLSRGMFPLKAFYWGQKGARDNFSLQIRNIAEEAYRSLGEKPVIIGECGIPMDLNKGEAFETDDWKWQMRVMDAMMTALEGALVGFTLWNYNPDNDDQRGDDWNGENFSWFSRRRALIPSLLDYEQSAPTLDNGGRILRSVVRPYPAKTAGIPLKFSYEVNTGDFSFKWVVPGAGSGGGPSVSNPPRLDHPTLTSSTTEIFLPSFITHGGKVIVRGLHPDDKYHYDELRQTLFVVTKDNSPGKVHHIDVSLSPRLRTVFAVNDFWGDFGGQVAVGAHFLVNHDMSVPPSAEEIRGVARKAVTAFTTRGLDCCLFGSAGCALYGNSRTPNDVDLVVMTNDYDPEVLKEFLAKQPRLNFYLIRSKKVGATYKILYARLSPSLYSSRRRCCKVDILVPGVLNIPFIANTRIVHIDDLPVMPLIALLLLKLQGWSDHRASPRSDMQQKQYVDVRDINQLLAVAVQRGEHIGEATWLPQSLKDATLEQLGRFIDVLRPAQRELWEQIGYNLV</sequence>
<dbReference type="InterPro" id="IPR013780">
    <property type="entry name" value="Glyco_hydro_b"/>
</dbReference>
<dbReference type="InterPro" id="IPR052066">
    <property type="entry name" value="Glycosphingolipid_Hydrolases"/>
</dbReference>
<evidence type="ECO:0000256" key="1">
    <source>
        <dbReference type="ARBA" id="ARBA00005641"/>
    </source>
</evidence>
<dbReference type="AlphaFoldDB" id="A0A4S4KDG3"/>
<dbReference type="GO" id="GO:0050295">
    <property type="term" value="F:steryl-beta-glucosidase activity"/>
    <property type="evidence" value="ECO:0007669"/>
    <property type="project" value="TreeGrafter"/>
</dbReference>
<dbReference type="InterPro" id="IPR017853">
    <property type="entry name" value="GH"/>
</dbReference>
<dbReference type="Gene3D" id="2.60.40.1180">
    <property type="entry name" value="Golgi alpha-mannosidase II"/>
    <property type="match status" value="1"/>
</dbReference>
<evidence type="ECO:0000259" key="4">
    <source>
        <dbReference type="Pfam" id="PF18564"/>
    </source>
</evidence>